<organism evidence="4">
    <name type="scientific">Strongyloides ratti</name>
    <name type="common">Parasitic roundworm</name>
    <dbReference type="NCBI Taxonomy" id="34506"/>
    <lineage>
        <taxon>Eukaryota</taxon>
        <taxon>Metazoa</taxon>
        <taxon>Ecdysozoa</taxon>
        <taxon>Nematoda</taxon>
        <taxon>Chromadorea</taxon>
        <taxon>Rhabditida</taxon>
        <taxon>Tylenchina</taxon>
        <taxon>Panagrolaimomorpha</taxon>
        <taxon>Strongyloidoidea</taxon>
        <taxon>Strongyloididae</taxon>
        <taxon>Strongyloides</taxon>
    </lineage>
</organism>
<dbReference type="InterPro" id="IPR050951">
    <property type="entry name" value="Retrovirus_Pol_polyprotein"/>
</dbReference>
<gene>
    <name evidence="4 6 7" type="ORF">SRAE_0000049900</name>
</gene>
<dbReference type="OMA" id="KCMISEL"/>
<dbReference type="RefSeq" id="XP_024500582.1">
    <property type="nucleotide sequence ID" value="XM_024646396.1"/>
</dbReference>
<dbReference type="AlphaFoldDB" id="A0A090MST7"/>
<dbReference type="InterPro" id="IPR001584">
    <property type="entry name" value="Integrase_cat-core"/>
</dbReference>
<protein>
    <recommendedName>
        <fullName evidence="1">RNA-directed DNA polymerase</fullName>
        <ecNumber evidence="1">2.7.7.49</ecNumber>
    </recommendedName>
</protein>
<dbReference type="InterPro" id="IPR043128">
    <property type="entry name" value="Rev_trsase/Diguanyl_cyclase"/>
</dbReference>
<reference evidence="4" key="1">
    <citation type="submission" date="2014-09" db="EMBL/GenBank/DDBJ databases">
        <authorList>
            <person name="Aslett A.Martin."/>
        </authorList>
    </citation>
    <scope>NUCLEOTIDE SEQUENCE</scope>
    <source>
        <strain evidence="4">ED321 Heterogonic</strain>
    </source>
</reference>
<dbReference type="SUPFAM" id="SSF56672">
    <property type="entry name" value="DNA/RNA polymerases"/>
    <property type="match status" value="1"/>
</dbReference>
<dbReference type="InterPro" id="IPR041588">
    <property type="entry name" value="Integrase_H2C2"/>
</dbReference>
<dbReference type="WormBase" id="SRAE_0000049900">
    <property type="protein sequence ID" value="SRP07096"/>
    <property type="gene ID" value="WBGene00256243"/>
</dbReference>
<sequence length="903" mass="103715">MHTDYAAYLPSQDCDLKIVRATGHEEQIKKLSNVKIRIEKMILGMDFINQLKSTTISTNGISLNDKFFPYLETPNKTVSAAIDLFHVDNLCSRSLNKKLIINSVDMTSISAPMLTNEEVLDKIKEKFGDDDLYSVFSMDKTDIGCCSSHVPYIKFDFDKVKPFHPFNFPGRLMDQAESTILDMIKSDTLEEAPAKLLHNLIPVKKEDGSIRPTVDMRRNQLAIPNVRWYYDDAILKTLGSLDDHILNVRNALVKLKEANLKICWKKSVLCSTSISYLGHSISKLGSQIPESACKAIEKLKTSSNTSDVKSLLGSISFYCNYIPDFANKLSPITNLFKKNTKFVWSPECQNIFEDLQRGLFSREILYTEILDQSLEVFTDASQTGFGGYFAQTVDGKKRILRYWSKKRAHSIRQRDSVFLEEMAIIFKSLDTHLQLSTWATELSVLDIEWIYLPGKSNNLSDSLSRLISEDVSSFVEESQPSLDISSTPYASVYHVSQFLSLEEENNFHETLKGKLKLEQERNIIIMKDNMIKLNGIIHSKIETHMGDKLVPVLPKSLFSMVVEHYHNVLGHPGINRTYLTIRNNFEAPNILQSIEEYISKCEVCQTSKPSDISIPKFEPILIPNIPFTSIAGDIWQYIYIKYIFSILSFIDLTSCLWLPFIINNETSYSIGKCMISELFCKIGIPEIIRFDQQSSLRFSGLLRLLKSFNIKVKHNTTKHHTGNSLIERSFRTLKQLLKSSYFEYSRNNINPISKTEFISQYLNQIVFKYNSTICMSLKDTPFRIFSTEKVILLIIKLQWTLTILFPFMILQPFLEKWNSFSADDVKIKEERNMKLPNNFNLIPEYHKNELILIMNNNQKTKLEPAYVGPYSIIYQIGSHIFVKSDYSKGRAKKDPCFSSKEVS</sequence>
<dbReference type="PANTHER" id="PTHR37984">
    <property type="entry name" value="PROTEIN CBG26694"/>
    <property type="match status" value="1"/>
</dbReference>
<dbReference type="Gene3D" id="1.10.340.70">
    <property type="match status" value="1"/>
</dbReference>
<dbReference type="GO" id="GO:0015074">
    <property type="term" value="P:DNA integration"/>
    <property type="evidence" value="ECO:0007669"/>
    <property type="project" value="InterPro"/>
</dbReference>
<proteinExistence type="predicted"/>
<evidence type="ECO:0000313" key="4">
    <source>
        <dbReference type="EMBL" id="CEF61373.1"/>
    </source>
</evidence>
<dbReference type="SUPFAM" id="SSF53098">
    <property type="entry name" value="Ribonuclease H-like"/>
    <property type="match status" value="1"/>
</dbReference>
<dbReference type="PROSITE" id="PS50994">
    <property type="entry name" value="INTEGRASE"/>
    <property type="match status" value="1"/>
</dbReference>
<evidence type="ECO:0000313" key="5">
    <source>
        <dbReference type="Proteomes" id="UP000035682"/>
    </source>
</evidence>
<dbReference type="Gene3D" id="3.30.420.10">
    <property type="entry name" value="Ribonuclease H-like superfamily/Ribonuclease H"/>
    <property type="match status" value="1"/>
</dbReference>
<dbReference type="GO" id="GO:0003676">
    <property type="term" value="F:nucleic acid binding"/>
    <property type="evidence" value="ECO:0007669"/>
    <property type="project" value="InterPro"/>
</dbReference>
<dbReference type="Pfam" id="PF17919">
    <property type="entry name" value="RT_RNaseH_2"/>
    <property type="match status" value="1"/>
</dbReference>
<evidence type="ECO:0000313" key="7">
    <source>
        <dbReference type="WormBase" id="SRAE_0000049900"/>
    </source>
</evidence>
<dbReference type="InterPro" id="IPR043502">
    <property type="entry name" value="DNA/RNA_pol_sf"/>
</dbReference>
<dbReference type="CTD" id="36373741"/>
<dbReference type="OrthoDB" id="5868531at2759"/>
<name>A0A090MST7_STRRB</name>
<dbReference type="EMBL" id="LN609407">
    <property type="protein sequence ID" value="CEF61373.1"/>
    <property type="molecule type" value="Genomic_DNA"/>
</dbReference>
<feature type="domain" description="Integrase catalytic" evidence="3">
    <location>
        <begin position="622"/>
        <end position="789"/>
    </location>
</feature>
<dbReference type="InterPro" id="IPR012337">
    <property type="entry name" value="RNaseH-like_sf"/>
</dbReference>
<keyword evidence="5" id="KW-1185">Reference proteome</keyword>
<dbReference type="Gene3D" id="3.30.70.270">
    <property type="match status" value="2"/>
</dbReference>
<reference evidence="5" key="2">
    <citation type="submission" date="2014-09" db="EMBL/GenBank/DDBJ databases">
        <authorList>
            <person name="Martin A.A."/>
        </authorList>
    </citation>
    <scope>NUCLEOTIDE SEQUENCE</scope>
    <source>
        <strain evidence="5">ED321</strain>
    </source>
</reference>
<evidence type="ECO:0000256" key="1">
    <source>
        <dbReference type="ARBA" id="ARBA00012493"/>
    </source>
</evidence>
<evidence type="ECO:0000313" key="6">
    <source>
        <dbReference type="WBParaSite" id="SRAE_0000049900.1"/>
    </source>
</evidence>
<dbReference type="EC" id="2.7.7.49" evidence="1"/>
<reference evidence="6" key="3">
    <citation type="submission" date="2020-12" db="UniProtKB">
        <authorList>
            <consortium name="WormBaseParasite"/>
        </authorList>
    </citation>
    <scope>IDENTIFICATION</scope>
</reference>
<dbReference type="GO" id="GO:0003964">
    <property type="term" value="F:RNA-directed DNA polymerase activity"/>
    <property type="evidence" value="ECO:0007669"/>
    <property type="project" value="UniProtKB-EC"/>
</dbReference>
<evidence type="ECO:0000256" key="2">
    <source>
        <dbReference type="ARBA" id="ARBA00023268"/>
    </source>
</evidence>
<keyword evidence="2" id="KW-0511">Multifunctional enzyme</keyword>
<dbReference type="GO" id="GO:0042575">
    <property type="term" value="C:DNA polymerase complex"/>
    <property type="evidence" value="ECO:0007669"/>
    <property type="project" value="UniProtKB-ARBA"/>
</dbReference>
<dbReference type="PANTHER" id="PTHR37984:SF5">
    <property type="entry name" value="PROTEIN NYNRIN-LIKE"/>
    <property type="match status" value="1"/>
</dbReference>
<dbReference type="InterPro" id="IPR041577">
    <property type="entry name" value="RT_RNaseH_2"/>
</dbReference>
<dbReference type="Proteomes" id="UP000035682">
    <property type="component" value="Unplaced"/>
</dbReference>
<evidence type="ECO:0000259" key="3">
    <source>
        <dbReference type="PROSITE" id="PS50994"/>
    </source>
</evidence>
<dbReference type="WBParaSite" id="SRAE_0000049900.1">
    <property type="protein sequence ID" value="SRAE_0000049900.1"/>
    <property type="gene ID" value="WBGene00256243"/>
</dbReference>
<dbReference type="Pfam" id="PF17921">
    <property type="entry name" value="Integrase_H2C2"/>
    <property type="match status" value="1"/>
</dbReference>
<dbReference type="GeneID" id="36373741"/>
<dbReference type="InterPro" id="IPR036397">
    <property type="entry name" value="RNaseH_sf"/>
</dbReference>
<accession>A0A090MST7</accession>